<protein>
    <submittedName>
        <fullName evidence="3">Uncharacterized protein</fullName>
    </submittedName>
</protein>
<feature type="transmembrane region" description="Helical" evidence="2">
    <location>
        <begin position="158"/>
        <end position="178"/>
    </location>
</feature>
<feature type="transmembrane region" description="Helical" evidence="2">
    <location>
        <begin position="83"/>
        <end position="105"/>
    </location>
</feature>
<name>A0A926UXS7_9CYAN</name>
<reference evidence="3" key="2">
    <citation type="submission" date="2020-08" db="EMBL/GenBank/DDBJ databases">
        <authorList>
            <person name="Chen M."/>
            <person name="Teng W."/>
            <person name="Zhao L."/>
            <person name="Hu C."/>
            <person name="Zhou Y."/>
            <person name="Han B."/>
            <person name="Song L."/>
            <person name="Shu W."/>
        </authorList>
    </citation>
    <scope>NUCLEOTIDE SEQUENCE</scope>
    <source>
        <strain evidence="3">FACHB-1277</strain>
    </source>
</reference>
<keyword evidence="2" id="KW-0812">Transmembrane</keyword>
<feature type="region of interest" description="Disordered" evidence="1">
    <location>
        <begin position="1"/>
        <end position="34"/>
    </location>
</feature>
<reference evidence="3" key="1">
    <citation type="journal article" date="2015" name="ISME J.">
        <title>Draft Genome Sequence of Streptomyces incarnatus NRRL8089, which Produces the Nucleoside Antibiotic Sinefungin.</title>
        <authorList>
            <person name="Oshima K."/>
            <person name="Hattori M."/>
            <person name="Shimizu H."/>
            <person name="Fukuda K."/>
            <person name="Nemoto M."/>
            <person name="Inagaki K."/>
            <person name="Tamura T."/>
        </authorList>
    </citation>
    <scope>NUCLEOTIDE SEQUENCE</scope>
    <source>
        <strain evidence="3">FACHB-1277</strain>
    </source>
</reference>
<feature type="transmembrane region" description="Helical" evidence="2">
    <location>
        <begin position="117"/>
        <end position="137"/>
    </location>
</feature>
<evidence type="ECO:0000256" key="2">
    <source>
        <dbReference type="SAM" id="Phobius"/>
    </source>
</evidence>
<dbReference type="Proteomes" id="UP000631421">
    <property type="component" value="Unassembled WGS sequence"/>
</dbReference>
<sequence length="207" mass="23692">MNPNFNNNHQQRRRERRSQGRANEANRQTQQQIDTYNESLDQQTAIATRAIYLGKRYFHQYHETWNNSALEYRNPDVRQKMNLYFVLFGTCSVVFINLLLIKAPVEYIVKQSGASGGWQTAAAIAIPIVLLIFELYTGAQLQEARRQNDEDAERTWEAIGWFLILFTPLMILGTYVAGGMLDKPFNWILMITLMILAGGTDAAIVNG</sequence>
<keyword evidence="4" id="KW-1185">Reference proteome</keyword>
<evidence type="ECO:0000313" key="4">
    <source>
        <dbReference type="Proteomes" id="UP000631421"/>
    </source>
</evidence>
<dbReference type="EMBL" id="JACJPY010000142">
    <property type="protein sequence ID" value="MBD2152746.1"/>
    <property type="molecule type" value="Genomic_DNA"/>
</dbReference>
<feature type="compositionally biased region" description="Polar residues" evidence="1">
    <location>
        <begin position="25"/>
        <end position="34"/>
    </location>
</feature>
<evidence type="ECO:0000313" key="3">
    <source>
        <dbReference type="EMBL" id="MBD2152746.1"/>
    </source>
</evidence>
<dbReference type="RefSeq" id="WP_190353207.1">
    <property type="nucleotide sequence ID" value="NZ_JACJPY010000142.1"/>
</dbReference>
<comment type="caution">
    <text evidence="3">The sequence shown here is derived from an EMBL/GenBank/DDBJ whole genome shotgun (WGS) entry which is preliminary data.</text>
</comment>
<keyword evidence="2" id="KW-0472">Membrane</keyword>
<dbReference type="AlphaFoldDB" id="A0A926UXS7"/>
<evidence type="ECO:0000256" key="1">
    <source>
        <dbReference type="SAM" id="MobiDB-lite"/>
    </source>
</evidence>
<organism evidence="3 4">
    <name type="scientific">Pseudanabaena cinerea FACHB-1277</name>
    <dbReference type="NCBI Taxonomy" id="2949581"/>
    <lineage>
        <taxon>Bacteria</taxon>
        <taxon>Bacillati</taxon>
        <taxon>Cyanobacteriota</taxon>
        <taxon>Cyanophyceae</taxon>
        <taxon>Pseudanabaenales</taxon>
        <taxon>Pseudanabaenaceae</taxon>
        <taxon>Pseudanabaena</taxon>
        <taxon>Pseudanabaena cinerea</taxon>
    </lineage>
</organism>
<keyword evidence="2" id="KW-1133">Transmembrane helix</keyword>
<gene>
    <name evidence="3" type="ORF">H6F44_21880</name>
</gene>
<feature type="transmembrane region" description="Helical" evidence="2">
    <location>
        <begin position="184"/>
        <end position="205"/>
    </location>
</feature>
<proteinExistence type="predicted"/>
<accession>A0A926UXS7</accession>